<comment type="caution">
    <text evidence="2">The sequence shown here is derived from an EMBL/GenBank/DDBJ whole genome shotgun (WGS) entry which is preliminary data.</text>
</comment>
<dbReference type="EMBL" id="PGTY01000002">
    <property type="protein sequence ID" value="PJI86236.1"/>
    <property type="molecule type" value="Genomic_DNA"/>
</dbReference>
<evidence type="ECO:0000313" key="3">
    <source>
        <dbReference type="Proteomes" id="UP000228531"/>
    </source>
</evidence>
<feature type="compositionally biased region" description="Low complexity" evidence="1">
    <location>
        <begin position="322"/>
        <end position="331"/>
    </location>
</feature>
<dbReference type="InterPro" id="IPR027417">
    <property type="entry name" value="P-loop_NTPase"/>
</dbReference>
<dbReference type="AlphaFoldDB" id="A0A2M8W5N6"/>
<protein>
    <recommendedName>
        <fullName evidence="4">50S ribosome-binding GTPase</fullName>
    </recommendedName>
</protein>
<dbReference type="SUPFAM" id="SSF52540">
    <property type="entry name" value="P-loop containing nucleoside triphosphate hydrolases"/>
    <property type="match status" value="1"/>
</dbReference>
<evidence type="ECO:0000256" key="1">
    <source>
        <dbReference type="SAM" id="MobiDB-lite"/>
    </source>
</evidence>
<accession>A0A2M8W5N6</accession>
<proteinExistence type="predicted"/>
<name>A0A2M8W5N6_9RHOB</name>
<keyword evidence="3" id="KW-1185">Reference proteome</keyword>
<sequence>MSNQSLGNRVQTDLEQAVQSGLLPDSVQPKAEQLLARLQKPVRLGLLGMPASGKSTLLNLLVGHDVIPQGLRLPTLQVSYGAAEKSVCTLPDGSKTALDHVDVTEIAALSPVFVEMRMPLPALRKISVLEVVAPNDPNAVHRASQWAAKRCDVTLWATRGFNDTEQRIWSTMPDLTKDHAFCMITRADFLKTEGMLETTVGAVKLAAKDDFAEVLPIATTQAITARRADGTVDKVAMRDSGGSALISAVLKQVERGRQSAVDMADVLLHQHADILAQAPKQTAPKAPEPQEAIPPKPAPEVAVKQEEPAAKETPAPAPAEPETPAEAKPAAQDAISRLRELAARKNISRDAAAKPDTAAAQKKVVPALKPATRDAYTHVITYIEDRGAELSAVLEEQGDDGPAEVISMTSDHIQWLCDYLNENGDDADQSLQRMRDTAFDAADMVQLMQMEKSDDVALEAVSLMLQIKRELQVDLAA</sequence>
<gene>
    <name evidence="2" type="ORF">BC777_2604</name>
</gene>
<evidence type="ECO:0008006" key="4">
    <source>
        <dbReference type="Google" id="ProtNLM"/>
    </source>
</evidence>
<organism evidence="2 3">
    <name type="scientific">Yoonia maricola</name>
    <dbReference type="NCBI Taxonomy" id="420999"/>
    <lineage>
        <taxon>Bacteria</taxon>
        <taxon>Pseudomonadati</taxon>
        <taxon>Pseudomonadota</taxon>
        <taxon>Alphaproteobacteria</taxon>
        <taxon>Rhodobacterales</taxon>
        <taxon>Paracoccaceae</taxon>
        <taxon>Yoonia</taxon>
    </lineage>
</organism>
<dbReference type="RefSeq" id="WP_100368545.1">
    <property type="nucleotide sequence ID" value="NZ_PGTY01000002.1"/>
</dbReference>
<dbReference type="OrthoDB" id="7647819at2"/>
<dbReference type="Proteomes" id="UP000228531">
    <property type="component" value="Unassembled WGS sequence"/>
</dbReference>
<reference evidence="2 3" key="1">
    <citation type="submission" date="2017-11" db="EMBL/GenBank/DDBJ databases">
        <title>Genomic Encyclopedia of Archaeal and Bacterial Type Strains, Phase II (KMG-II): From Individual Species to Whole Genera.</title>
        <authorList>
            <person name="Goeker M."/>
        </authorList>
    </citation>
    <scope>NUCLEOTIDE SEQUENCE [LARGE SCALE GENOMIC DNA]</scope>
    <source>
        <strain evidence="2 3">DSM 29128</strain>
    </source>
</reference>
<evidence type="ECO:0000313" key="2">
    <source>
        <dbReference type="EMBL" id="PJI86236.1"/>
    </source>
</evidence>
<feature type="region of interest" description="Disordered" evidence="1">
    <location>
        <begin position="279"/>
        <end position="333"/>
    </location>
</feature>
<dbReference type="Gene3D" id="3.40.50.300">
    <property type="entry name" value="P-loop containing nucleotide triphosphate hydrolases"/>
    <property type="match status" value="1"/>
</dbReference>